<protein>
    <submittedName>
        <fullName evidence="3">Uncharacterized protein</fullName>
    </submittedName>
</protein>
<dbReference type="GO" id="GO:0005759">
    <property type="term" value="C:mitochondrial matrix"/>
    <property type="evidence" value="ECO:0007669"/>
    <property type="project" value="TreeGrafter"/>
</dbReference>
<accession>A0AAN7UME7</accession>
<keyword evidence="2" id="KW-0732">Signal</keyword>
<evidence type="ECO:0000256" key="2">
    <source>
        <dbReference type="SAM" id="SignalP"/>
    </source>
</evidence>
<dbReference type="Proteomes" id="UP001305414">
    <property type="component" value="Unassembled WGS sequence"/>
</dbReference>
<dbReference type="PANTHER" id="PTHR40020:SF1">
    <property type="entry name" value="CYTOCHROME C OXIDASE ASSEMBLY FACTOR 2"/>
    <property type="match status" value="1"/>
</dbReference>
<evidence type="ECO:0000256" key="1">
    <source>
        <dbReference type="SAM" id="MobiDB-lite"/>
    </source>
</evidence>
<feature type="signal peptide" evidence="2">
    <location>
        <begin position="1"/>
        <end position="22"/>
    </location>
</feature>
<evidence type="ECO:0000313" key="3">
    <source>
        <dbReference type="EMBL" id="KAK5635485.1"/>
    </source>
</evidence>
<feature type="region of interest" description="Disordered" evidence="1">
    <location>
        <begin position="44"/>
        <end position="163"/>
    </location>
</feature>
<gene>
    <name evidence="3" type="ORF">RRF57_011197</name>
</gene>
<keyword evidence="4" id="KW-1185">Reference proteome</keyword>
<feature type="chain" id="PRO_5042817298" evidence="2">
    <location>
        <begin position="23"/>
        <end position="163"/>
    </location>
</feature>
<proteinExistence type="predicted"/>
<evidence type="ECO:0000313" key="4">
    <source>
        <dbReference type="Proteomes" id="UP001305414"/>
    </source>
</evidence>
<feature type="compositionally biased region" description="Low complexity" evidence="1">
    <location>
        <begin position="75"/>
        <end position="87"/>
    </location>
</feature>
<reference evidence="3 4" key="1">
    <citation type="submission" date="2023-10" db="EMBL/GenBank/DDBJ databases">
        <title>Draft genome sequence of Xylaria bambusicola isolate GMP-LS, the root and basal stem rot pathogen of sugarcane in Indonesia.</title>
        <authorList>
            <person name="Selvaraj P."/>
            <person name="Muralishankar V."/>
            <person name="Muruganantham S."/>
            <person name="Sp S."/>
            <person name="Haryani S."/>
            <person name="Lau K.J.X."/>
            <person name="Naqvi N.I."/>
        </authorList>
    </citation>
    <scope>NUCLEOTIDE SEQUENCE [LARGE SCALE GENOMIC DNA]</scope>
    <source>
        <strain evidence="3">GMP-LS</strain>
    </source>
</reference>
<organism evidence="3 4">
    <name type="scientific">Xylaria bambusicola</name>
    <dbReference type="NCBI Taxonomy" id="326684"/>
    <lineage>
        <taxon>Eukaryota</taxon>
        <taxon>Fungi</taxon>
        <taxon>Dikarya</taxon>
        <taxon>Ascomycota</taxon>
        <taxon>Pezizomycotina</taxon>
        <taxon>Sordariomycetes</taxon>
        <taxon>Xylariomycetidae</taxon>
        <taxon>Xylariales</taxon>
        <taxon>Xylariaceae</taxon>
        <taxon>Xylaria</taxon>
    </lineage>
</organism>
<sequence length="163" mass="17231">MPPHLHPRSRMTSSLFATTVAASFLVVGLPHLLPCPAPRVAYADAASDGNRRRTRRRSQQPTEVKDGIAQFDGVSNNSSSSSSSSSSSGGGDGAEEAGMEKFTAMTSTPPRGKRECPVPKPPGVIGQLMGFNKDESKSRNTNTDKAGARGNDDTNKVLSNSER</sequence>
<dbReference type="GO" id="GO:0033617">
    <property type="term" value="P:mitochondrial respiratory chain complex IV assembly"/>
    <property type="evidence" value="ECO:0007669"/>
    <property type="project" value="TreeGrafter"/>
</dbReference>
<comment type="caution">
    <text evidence="3">The sequence shown here is derived from an EMBL/GenBank/DDBJ whole genome shotgun (WGS) entry which is preliminary data.</text>
</comment>
<name>A0AAN7UME7_9PEZI</name>
<dbReference type="EMBL" id="JAWHQM010000053">
    <property type="protein sequence ID" value="KAK5635485.1"/>
    <property type="molecule type" value="Genomic_DNA"/>
</dbReference>
<dbReference type="AlphaFoldDB" id="A0AAN7UME7"/>
<dbReference type="PANTHER" id="PTHR40020">
    <property type="entry name" value="CYTOCHROME C OXIDASE ASSEMBLY FACTOR 2"/>
    <property type="match status" value="1"/>
</dbReference>
<feature type="compositionally biased region" description="Basic and acidic residues" evidence="1">
    <location>
        <begin position="146"/>
        <end position="163"/>
    </location>
</feature>